<sequence length="211" mass="24184">MRYMYSRCCLLALFDRFSIKKLCSSIFLFCCYYFRILVIISMEKFKHKCKEIFSSIGCLRSREKPQATVSMDEGCKGEIIQGQTVTKDDGSSGFWSSSTFEKDHSEARSRRSVSSSGITMSISSDLQSSSSSQISPPESVNQGLVQWNQIRQQWAGNKRSERQTVAREPRISSNATYEDILGNNKPFPQPIPLREMVYFLVDIWEQEGLYD</sequence>
<evidence type="ECO:0000313" key="4">
    <source>
        <dbReference type="EMBL" id="KEH39830.1"/>
    </source>
</evidence>
<keyword evidence="6" id="KW-1185">Reference proteome</keyword>
<dbReference type="EnsemblPlants" id="KEH39830">
    <property type="protein sequence ID" value="KEH39830"/>
    <property type="gene ID" value="MTR_1g012480"/>
</dbReference>
<dbReference type="Proteomes" id="UP000002051">
    <property type="component" value="Unassembled WGS sequence"/>
</dbReference>
<feature type="region of interest" description="Disordered" evidence="1">
    <location>
        <begin position="97"/>
        <end position="116"/>
    </location>
</feature>
<proteinExistence type="predicted"/>
<organism evidence="4 6">
    <name type="scientific">Medicago truncatula</name>
    <name type="common">Barrel medic</name>
    <name type="synonym">Medicago tribuloides</name>
    <dbReference type="NCBI Taxonomy" id="3880"/>
    <lineage>
        <taxon>Eukaryota</taxon>
        <taxon>Viridiplantae</taxon>
        <taxon>Streptophyta</taxon>
        <taxon>Embryophyta</taxon>
        <taxon>Tracheophyta</taxon>
        <taxon>Spermatophyta</taxon>
        <taxon>Magnoliopsida</taxon>
        <taxon>eudicotyledons</taxon>
        <taxon>Gunneridae</taxon>
        <taxon>Pentapetalae</taxon>
        <taxon>rosids</taxon>
        <taxon>fabids</taxon>
        <taxon>Fabales</taxon>
        <taxon>Fabaceae</taxon>
        <taxon>Papilionoideae</taxon>
        <taxon>50 kb inversion clade</taxon>
        <taxon>NPAAA clade</taxon>
        <taxon>Hologalegina</taxon>
        <taxon>IRL clade</taxon>
        <taxon>Trifolieae</taxon>
        <taxon>Medicago</taxon>
    </lineage>
</organism>
<feature type="domain" description="Gag1-like clamp" evidence="3">
    <location>
        <begin position="103"/>
        <end position="211"/>
    </location>
</feature>
<reference evidence="4 6" key="1">
    <citation type="journal article" date="2011" name="Nature">
        <title>The Medicago genome provides insight into the evolution of rhizobial symbioses.</title>
        <authorList>
            <person name="Young N.D."/>
            <person name="Debelle F."/>
            <person name="Oldroyd G.E."/>
            <person name="Geurts R."/>
            <person name="Cannon S.B."/>
            <person name="Udvardi M.K."/>
            <person name="Benedito V.A."/>
            <person name="Mayer K.F."/>
            <person name="Gouzy J."/>
            <person name="Schoof H."/>
            <person name="Van de Peer Y."/>
            <person name="Proost S."/>
            <person name="Cook D.R."/>
            <person name="Meyers B.C."/>
            <person name="Spannagl M."/>
            <person name="Cheung F."/>
            <person name="De Mita S."/>
            <person name="Krishnakumar V."/>
            <person name="Gundlach H."/>
            <person name="Zhou S."/>
            <person name="Mudge J."/>
            <person name="Bharti A.K."/>
            <person name="Murray J.D."/>
            <person name="Naoumkina M.A."/>
            <person name="Rosen B."/>
            <person name="Silverstein K.A."/>
            <person name="Tang H."/>
            <person name="Rombauts S."/>
            <person name="Zhao P.X."/>
            <person name="Zhou P."/>
            <person name="Barbe V."/>
            <person name="Bardou P."/>
            <person name="Bechner M."/>
            <person name="Bellec A."/>
            <person name="Berger A."/>
            <person name="Berges H."/>
            <person name="Bidwell S."/>
            <person name="Bisseling T."/>
            <person name="Choisne N."/>
            <person name="Couloux A."/>
            <person name="Denny R."/>
            <person name="Deshpande S."/>
            <person name="Dai X."/>
            <person name="Doyle J.J."/>
            <person name="Dudez A.M."/>
            <person name="Farmer A.D."/>
            <person name="Fouteau S."/>
            <person name="Franken C."/>
            <person name="Gibelin C."/>
            <person name="Gish J."/>
            <person name="Goldstein S."/>
            <person name="Gonzalez A.J."/>
            <person name="Green P.J."/>
            <person name="Hallab A."/>
            <person name="Hartog M."/>
            <person name="Hua A."/>
            <person name="Humphray S.J."/>
            <person name="Jeong D.H."/>
            <person name="Jing Y."/>
            <person name="Jocker A."/>
            <person name="Kenton S.M."/>
            <person name="Kim D.J."/>
            <person name="Klee K."/>
            <person name="Lai H."/>
            <person name="Lang C."/>
            <person name="Lin S."/>
            <person name="Macmil S.L."/>
            <person name="Magdelenat G."/>
            <person name="Matthews L."/>
            <person name="McCorrison J."/>
            <person name="Monaghan E.L."/>
            <person name="Mun J.H."/>
            <person name="Najar F.Z."/>
            <person name="Nicholson C."/>
            <person name="Noirot C."/>
            <person name="O'Bleness M."/>
            <person name="Paule C.R."/>
            <person name="Poulain J."/>
            <person name="Prion F."/>
            <person name="Qin B."/>
            <person name="Qu C."/>
            <person name="Retzel E.F."/>
            <person name="Riddle C."/>
            <person name="Sallet E."/>
            <person name="Samain S."/>
            <person name="Samson N."/>
            <person name="Sanders I."/>
            <person name="Saurat O."/>
            <person name="Scarpelli C."/>
            <person name="Schiex T."/>
            <person name="Segurens B."/>
            <person name="Severin A.J."/>
            <person name="Sherrier D.J."/>
            <person name="Shi R."/>
            <person name="Sims S."/>
            <person name="Singer S.R."/>
            <person name="Sinharoy S."/>
            <person name="Sterck L."/>
            <person name="Viollet A."/>
            <person name="Wang B.B."/>
            <person name="Wang K."/>
            <person name="Wang M."/>
            <person name="Wang X."/>
            <person name="Warfsmann J."/>
            <person name="Weissenbach J."/>
            <person name="White D.D."/>
            <person name="White J.D."/>
            <person name="Wiley G.B."/>
            <person name="Wincker P."/>
            <person name="Xing Y."/>
            <person name="Yang L."/>
            <person name="Yao Z."/>
            <person name="Ying F."/>
            <person name="Zhai J."/>
            <person name="Zhou L."/>
            <person name="Zuber A."/>
            <person name="Denarie J."/>
            <person name="Dixon R.A."/>
            <person name="May G.D."/>
            <person name="Schwartz D.C."/>
            <person name="Rogers J."/>
            <person name="Quetier F."/>
            <person name="Town C.D."/>
            <person name="Roe B.A."/>
        </authorList>
    </citation>
    <scope>NUCLEOTIDE SEQUENCE [LARGE SCALE GENOMIC DNA]</scope>
    <source>
        <strain evidence="4">A17</strain>
        <strain evidence="5 6">cv. Jemalong A17</strain>
    </source>
</reference>
<gene>
    <name evidence="5" type="primary">11435981</name>
    <name evidence="4" type="ordered locus">MTR_1g012480</name>
</gene>
<dbReference type="InterPro" id="IPR025124">
    <property type="entry name" value="Gag1-like_clamp"/>
</dbReference>
<evidence type="ECO:0000259" key="3">
    <source>
        <dbReference type="Pfam" id="PF13259"/>
    </source>
</evidence>
<dbReference type="eggNOG" id="ENOG502RYW2">
    <property type="taxonomic scope" value="Eukaryota"/>
</dbReference>
<feature type="region of interest" description="Disordered" evidence="1">
    <location>
        <begin position="122"/>
        <end position="141"/>
    </location>
</feature>
<keyword evidence="2" id="KW-0472">Membrane</keyword>
<reference evidence="4 6" key="2">
    <citation type="journal article" date="2014" name="BMC Genomics">
        <title>An improved genome release (version Mt4.0) for the model legume Medicago truncatula.</title>
        <authorList>
            <person name="Tang H."/>
            <person name="Krishnakumar V."/>
            <person name="Bidwell S."/>
            <person name="Rosen B."/>
            <person name="Chan A."/>
            <person name="Zhou S."/>
            <person name="Gentzbittel L."/>
            <person name="Childs K.L."/>
            <person name="Yandell M."/>
            <person name="Gundlach H."/>
            <person name="Mayer K.F."/>
            <person name="Schwartz D.C."/>
            <person name="Town C.D."/>
        </authorList>
    </citation>
    <scope>GENOME REANNOTATION</scope>
    <source>
        <strain evidence="4">A17</strain>
        <strain evidence="5 6">cv. Jemalong A17</strain>
    </source>
</reference>
<reference evidence="5" key="3">
    <citation type="submission" date="2015-04" db="UniProtKB">
        <authorList>
            <consortium name="EnsemblPlants"/>
        </authorList>
    </citation>
    <scope>IDENTIFICATION</scope>
    <source>
        <strain evidence="5">cv. Jemalong A17</strain>
    </source>
</reference>
<feature type="compositionally biased region" description="Low complexity" evidence="1">
    <location>
        <begin position="122"/>
        <end position="139"/>
    </location>
</feature>
<evidence type="ECO:0000256" key="1">
    <source>
        <dbReference type="SAM" id="MobiDB-lite"/>
    </source>
</evidence>
<name>A0A072VNX2_MEDTR</name>
<accession>A0A072VNX2</accession>
<dbReference type="Pfam" id="PF13259">
    <property type="entry name" value="clamp_Gag1-like"/>
    <property type="match status" value="1"/>
</dbReference>
<evidence type="ECO:0000256" key="2">
    <source>
        <dbReference type="SAM" id="Phobius"/>
    </source>
</evidence>
<evidence type="ECO:0000313" key="6">
    <source>
        <dbReference type="Proteomes" id="UP000002051"/>
    </source>
</evidence>
<dbReference type="AlphaFoldDB" id="A0A072VNX2"/>
<dbReference type="PANTHER" id="PTHR33373:SF22">
    <property type="entry name" value="DUF4050 FAMILY PROTEIN"/>
    <property type="match status" value="1"/>
</dbReference>
<feature type="compositionally biased region" description="Basic and acidic residues" evidence="1">
    <location>
        <begin position="100"/>
        <end position="109"/>
    </location>
</feature>
<keyword evidence="2" id="KW-0812">Transmembrane</keyword>
<keyword evidence="2" id="KW-1133">Transmembrane helix</keyword>
<dbReference type="EMBL" id="CM001217">
    <property type="protein sequence ID" value="KEH39830.1"/>
    <property type="molecule type" value="Genomic_DNA"/>
</dbReference>
<dbReference type="OrthoDB" id="1896025at2759"/>
<evidence type="ECO:0000313" key="5">
    <source>
        <dbReference type="EnsemblPlants" id="KEH39830"/>
    </source>
</evidence>
<dbReference type="PANTHER" id="PTHR33373">
    <property type="entry name" value="OS07G0479600 PROTEIN"/>
    <property type="match status" value="1"/>
</dbReference>
<protein>
    <submittedName>
        <fullName evidence="4">DUF4050 family protein</fullName>
    </submittedName>
</protein>
<feature type="transmembrane region" description="Helical" evidence="2">
    <location>
        <begin position="21"/>
        <end position="42"/>
    </location>
</feature>
<dbReference type="STRING" id="3880.A0A072VNX2"/>